<feature type="compositionally biased region" description="Basic and acidic residues" evidence="10">
    <location>
        <begin position="156"/>
        <end position="170"/>
    </location>
</feature>
<reference evidence="13 14" key="1">
    <citation type="submission" date="2021-02" db="EMBL/GenBank/DDBJ databases">
        <authorList>
            <person name="Park J.-S."/>
        </authorList>
    </citation>
    <scope>NUCLEOTIDE SEQUENCE [LARGE SCALE GENOMIC DNA]</scope>
    <source>
        <strain evidence="13 14">188UL20-2</strain>
    </source>
</reference>
<comment type="caution">
    <text evidence="13">The sequence shown here is derived from an EMBL/GenBank/DDBJ whole genome shotgun (WGS) entry which is preliminary data.</text>
</comment>
<evidence type="ECO:0000256" key="4">
    <source>
        <dbReference type="ARBA" id="ARBA00022475"/>
    </source>
</evidence>
<dbReference type="PANTHER" id="PTHR33446">
    <property type="entry name" value="PROTEIN TONB-RELATED"/>
    <property type="match status" value="1"/>
</dbReference>
<keyword evidence="14" id="KW-1185">Reference proteome</keyword>
<evidence type="ECO:0000256" key="10">
    <source>
        <dbReference type="SAM" id="MobiDB-lite"/>
    </source>
</evidence>
<feature type="domain" description="TonB C-terminal" evidence="12">
    <location>
        <begin position="216"/>
        <end position="306"/>
    </location>
</feature>
<feature type="chain" id="PRO_5047132255" evidence="11">
    <location>
        <begin position="25"/>
        <end position="306"/>
    </location>
</feature>
<proteinExistence type="inferred from homology"/>
<evidence type="ECO:0000256" key="2">
    <source>
        <dbReference type="ARBA" id="ARBA00006555"/>
    </source>
</evidence>
<keyword evidence="4" id="KW-1003">Cell membrane</keyword>
<keyword evidence="6" id="KW-0812">Transmembrane</keyword>
<evidence type="ECO:0000256" key="6">
    <source>
        <dbReference type="ARBA" id="ARBA00022692"/>
    </source>
</evidence>
<keyword evidence="8" id="KW-1133">Transmembrane helix</keyword>
<gene>
    <name evidence="13" type="ORF">JQC93_12080</name>
</gene>
<keyword evidence="3" id="KW-0813">Transport</keyword>
<comment type="subcellular location">
    <subcellularLocation>
        <location evidence="1">Cell inner membrane</location>
        <topology evidence="1">Single-pass membrane protein</topology>
        <orientation evidence="1">Periplasmic side</orientation>
    </subcellularLocation>
</comment>
<evidence type="ECO:0000259" key="12">
    <source>
        <dbReference type="PROSITE" id="PS52015"/>
    </source>
</evidence>
<feature type="region of interest" description="Disordered" evidence="10">
    <location>
        <begin position="43"/>
        <end position="192"/>
    </location>
</feature>
<dbReference type="Gene3D" id="3.30.1150.10">
    <property type="match status" value="1"/>
</dbReference>
<dbReference type="EMBL" id="JAFEUM010000004">
    <property type="protein sequence ID" value="MBM7037143.1"/>
    <property type="molecule type" value="Genomic_DNA"/>
</dbReference>
<evidence type="ECO:0000256" key="9">
    <source>
        <dbReference type="ARBA" id="ARBA00023136"/>
    </source>
</evidence>
<dbReference type="InterPro" id="IPR037682">
    <property type="entry name" value="TonB_C"/>
</dbReference>
<dbReference type="NCBIfam" id="TIGR01352">
    <property type="entry name" value="tonB_Cterm"/>
    <property type="match status" value="1"/>
</dbReference>
<feature type="signal peptide" evidence="11">
    <location>
        <begin position="1"/>
        <end position="24"/>
    </location>
</feature>
<evidence type="ECO:0000256" key="7">
    <source>
        <dbReference type="ARBA" id="ARBA00022927"/>
    </source>
</evidence>
<name>A0ABS2HHY6_9VIBR</name>
<protein>
    <submittedName>
        <fullName evidence="13">Energy transducer TonB</fullName>
    </submittedName>
</protein>
<feature type="compositionally biased region" description="Polar residues" evidence="10">
    <location>
        <begin position="173"/>
        <end position="182"/>
    </location>
</feature>
<evidence type="ECO:0000256" key="5">
    <source>
        <dbReference type="ARBA" id="ARBA00022519"/>
    </source>
</evidence>
<evidence type="ECO:0000313" key="14">
    <source>
        <dbReference type="Proteomes" id="UP000809621"/>
    </source>
</evidence>
<evidence type="ECO:0000256" key="3">
    <source>
        <dbReference type="ARBA" id="ARBA00022448"/>
    </source>
</evidence>
<dbReference type="InterPro" id="IPR006260">
    <property type="entry name" value="TonB/TolA_C"/>
</dbReference>
<dbReference type="Proteomes" id="UP000809621">
    <property type="component" value="Unassembled WGS sequence"/>
</dbReference>
<dbReference type="Pfam" id="PF03544">
    <property type="entry name" value="TonB_C"/>
    <property type="match status" value="1"/>
</dbReference>
<keyword evidence="5" id="KW-0997">Cell inner membrane</keyword>
<dbReference type="RefSeq" id="WP_205158700.1">
    <property type="nucleotide sequence ID" value="NZ_JAFEUM010000004.1"/>
</dbReference>
<dbReference type="PROSITE" id="PS52015">
    <property type="entry name" value="TONB_CTD"/>
    <property type="match status" value="1"/>
</dbReference>
<dbReference type="SUPFAM" id="SSF74653">
    <property type="entry name" value="TolA/TonB C-terminal domain"/>
    <property type="match status" value="1"/>
</dbReference>
<evidence type="ECO:0000313" key="13">
    <source>
        <dbReference type="EMBL" id="MBM7037143.1"/>
    </source>
</evidence>
<keyword evidence="9" id="KW-0472">Membrane</keyword>
<dbReference type="InterPro" id="IPR051045">
    <property type="entry name" value="TonB-dependent_transducer"/>
</dbReference>
<keyword evidence="7" id="KW-0653">Protein transport</keyword>
<dbReference type="PANTHER" id="PTHR33446:SF2">
    <property type="entry name" value="PROTEIN TONB"/>
    <property type="match status" value="1"/>
</dbReference>
<evidence type="ECO:0000256" key="11">
    <source>
        <dbReference type="SAM" id="SignalP"/>
    </source>
</evidence>
<accession>A0ABS2HHY6</accession>
<keyword evidence="11" id="KW-0732">Signal</keyword>
<organism evidence="13 14">
    <name type="scientific">Vibrio ulleungensis</name>
    <dbReference type="NCBI Taxonomy" id="2807619"/>
    <lineage>
        <taxon>Bacteria</taxon>
        <taxon>Pseudomonadati</taxon>
        <taxon>Pseudomonadota</taxon>
        <taxon>Gammaproteobacteria</taxon>
        <taxon>Vibrionales</taxon>
        <taxon>Vibrionaceae</taxon>
        <taxon>Vibrio</taxon>
    </lineage>
</organism>
<sequence length="306" mass="33130">MRYPRYIIATLTALTLHGVALTYAKPETTLSMDTLAGQSSMQVQFVSAPKPSTTPAETASEEPKSPLAAENIEPAAPVSEPVTENKPKVVESNQPTLPKSEPLPKSQPKQNEPVVSKPVPKKAPVEPIEPAVKSKPVIEKVDTKPAPSPQQTVVKEPVKTVTEKKPDPMKTEATPSSQTAAVTETEPKLEPDDQTVEALETLSTVTSSAKSAQPKLIANPTFSAKPTPVSYPRLARNRGWQGRTVVEVWIDDKGKQVKTAVHQSSGHASLDKSALAAIKKWKFAKHNEHGRSVAHRVHIPIDFKLN</sequence>
<comment type="similarity">
    <text evidence="2">Belongs to the TonB family.</text>
</comment>
<feature type="compositionally biased region" description="Polar residues" evidence="10">
    <location>
        <begin position="43"/>
        <end position="57"/>
    </location>
</feature>
<evidence type="ECO:0000256" key="8">
    <source>
        <dbReference type="ARBA" id="ARBA00022989"/>
    </source>
</evidence>
<evidence type="ECO:0000256" key="1">
    <source>
        <dbReference type="ARBA" id="ARBA00004383"/>
    </source>
</evidence>